<proteinExistence type="predicted"/>
<reference evidence="3" key="1">
    <citation type="journal article" date="2019" name="Int. J. Syst. Evol. Microbiol.">
        <title>The Global Catalogue of Microorganisms (GCM) 10K type strain sequencing project: providing services to taxonomists for standard genome sequencing and annotation.</title>
        <authorList>
            <consortium name="The Broad Institute Genomics Platform"/>
            <consortium name="The Broad Institute Genome Sequencing Center for Infectious Disease"/>
            <person name="Wu L."/>
            <person name="Ma J."/>
        </authorList>
    </citation>
    <scope>NUCLEOTIDE SEQUENCE [LARGE SCALE GENOMIC DNA]</scope>
    <source>
        <strain evidence="3">CCUG 51308</strain>
    </source>
</reference>
<protein>
    <recommendedName>
        <fullName evidence="4">Lipoprotein</fullName>
    </recommendedName>
</protein>
<evidence type="ECO:0008006" key="4">
    <source>
        <dbReference type="Google" id="ProtNLM"/>
    </source>
</evidence>
<evidence type="ECO:0000256" key="1">
    <source>
        <dbReference type="SAM" id="SignalP"/>
    </source>
</evidence>
<keyword evidence="1" id="KW-0732">Signal</keyword>
<sequence length="168" mass="17870">MFVNLLKFISLVALTCVAGCASTPIESAPVEEPKVVAVTDETGLPYELGELNAQKLELGDCGLFLFASRPEPRFVFFGEAGKGTAKIVLNGSETTLIRSDVSGDVLDLHYTEQVYTAPIEGVELRVTINEAESVEGGSQISKASIRMSSPEGWKMVIPVGGATSCRNS</sequence>
<feature type="chain" id="PRO_5047422347" description="Lipoprotein" evidence="1">
    <location>
        <begin position="19"/>
        <end position="168"/>
    </location>
</feature>
<feature type="signal peptide" evidence="1">
    <location>
        <begin position="1"/>
        <end position="18"/>
    </location>
</feature>
<gene>
    <name evidence="2" type="ORF">ACFQS8_01920</name>
</gene>
<organism evidence="2 3">
    <name type="scientific">Hirschia litorea</name>
    <dbReference type="NCBI Taxonomy" id="1199156"/>
    <lineage>
        <taxon>Bacteria</taxon>
        <taxon>Pseudomonadati</taxon>
        <taxon>Pseudomonadota</taxon>
        <taxon>Alphaproteobacteria</taxon>
        <taxon>Hyphomonadales</taxon>
        <taxon>Hyphomonadaceae</taxon>
        <taxon>Hirschia</taxon>
    </lineage>
</organism>
<evidence type="ECO:0000313" key="3">
    <source>
        <dbReference type="Proteomes" id="UP001596492"/>
    </source>
</evidence>
<dbReference type="RefSeq" id="WP_382165190.1">
    <property type="nucleotide sequence ID" value="NZ_JBHTBR010000002.1"/>
</dbReference>
<comment type="caution">
    <text evidence="2">The sequence shown here is derived from an EMBL/GenBank/DDBJ whole genome shotgun (WGS) entry which is preliminary data.</text>
</comment>
<keyword evidence="3" id="KW-1185">Reference proteome</keyword>
<name>A0ABW2IHA1_9PROT</name>
<dbReference type="Proteomes" id="UP001596492">
    <property type="component" value="Unassembled WGS sequence"/>
</dbReference>
<dbReference type="EMBL" id="JBHTBR010000002">
    <property type="protein sequence ID" value="MFC7290362.1"/>
    <property type="molecule type" value="Genomic_DNA"/>
</dbReference>
<evidence type="ECO:0000313" key="2">
    <source>
        <dbReference type="EMBL" id="MFC7290362.1"/>
    </source>
</evidence>
<accession>A0ABW2IHA1</accession>